<keyword evidence="8" id="KW-1185">Reference proteome</keyword>
<dbReference type="Pfam" id="PF01753">
    <property type="entry name" value="zf-MYND"/>
    <property type="match status" value="1"/>
</dbReference>
<evidence type="ECO:0000256" key="4">
    <source>
        <dbReference type="PROSITE-ProRule" id="PRU00134"/>
    </source>
</evidence>
<dbReference type="GeneID" id="17352906"/>
<dbReference type="KEGG" id="cvr:CHLNCDRAFT_136778"/>
<dbReference type="SUPFAM" id="SSF144232">
    <property type="entry name" value="HIT/MYND zinc finger-like"/>
    <property type="match status" value="1"/>
</dbReference>
<dbReference type="PROSITE" id="PS50865">
    <property type="entry name" value="ZF_MYND_2"/>
    <property type="match status" value="1"/>
</dbReference>
<evidence type="ECO:0000256" key="3">
    <source>
        <dbReference type="ARBA" id="ARBA00022833"/>
    </source>
</evidence>
<organism evidence="8">
    <name type="scientific">Chlorella variabilis</name>
    <name type="common">Green alga</name>
    <dbReference type="NCBI Taxonomy" id="554065"/>
    <lineage>
        <taxon>Eukaryota</taxon>
        <taxon>Viridiplantae</taxon>
        <taxon>Chlorophyta</taxon>
        <taxon>core chlorophytes</taxon>
        <taxon>Trebouxiophyceae</taxon>
        <taxon>Chlorellales</taxon>
        <taxon>Chlorellaceae</taxon>
        <taxon>Chlorella clade</taxon>
        <taxon>Chlorella</taxon>
    </lineage>
</organism>
<feature type="compositionally biased region" description="Basic and acidic residues" evidence="5">
    <location>
        <begin position="37"/>
        <end position="47"/>
    </location>
</feature>
<evidence type="ECO:0000259" key="6">
    <source>
        <dbReference type="PROSITE" id="PS50865"/>
    </source>
</evidence>
<keyword evidence="1" id="KW-0479">Metal-binding</keyword>
<feature type="region of interest" description="Disordered" evidence="5">
    <location>
        <begin position="36"/>
        <end position="57"/>
    </location>
</feature>
<dbReference type="EMBL" id="GL433851">
    <property type="protein sequence ID" value="EFN53485.1"/>
    <property type="molecule type" value="Genomic_DNA"/>
</dbReference>
<sequence>MQGLQQALQAVREAGWADVVAEASVQRAAAAFTGHPAELEQLSRRPEQSAGPRRQREAAAAAPVAALRLFPQLAAVLEALEGAGAEQAAPAACALCTEVLALGGRAGAGSAAQLRLLLEASDGALRLLPLLLKQQLSTQAGDERRTLAGQCLSVFAWAHGLAAPLRRRQRQQAVDPNAVPPPPQAAPLRRRRQQAVDRNAVPPSPVAVAVGFWQEATAAARQLIAALAALWEAQQAVVERLGPFERWSKSDLARWAGAAAIMVSAMPECLLNARPELFGQMVAGVRCLIADGTEEESLKILNTVLLKGARSSTPQAGHLAVAALRDGLVADALELPGRLLASGVRLSGSTASESAASPMKQQMEQAAGRVWALDTSGPSRMPPEQLLATLRQSLPAAVAAAELLRQHWAAQEEQAEVPARVQVAQAVVTRSCAYLGCANLGAQGGPAAGEGVGSLRCSGCRVAWYCGTACSHADWRRGGHKHVCKALAAARAAARAAAQGTAA</sequence>
<evidence type="ECO:0000313" key="7">
    <source>
        <dbReference type="EMBL" id="EFN53485.1"/>
    </source>
</evidence>
<keyword evidence="2 4" id="KW-0863">Zinc-finger</keyword>
<dbReference type="InParanoid" id="E1ZL20"/>
<dbReference type="OrthoDB" id="515331at2759"/>
<reference evidence="7 8" key="1">
    <citation type="journal article" date="2010" name="Plant Cell">
        <title>The Chlorella variabilis NC64A genome reveals adaptation to photosymbiosis, coevolution with viruses, and cryptic sex.</title>
        <authorList>
            <person name="Blanc G."/>
            <person name="Duncan G."/>
            <person name="Agarkova I."/>
            <person name="Borodovsky M."/>
            <person name="Gurnon J."/>
            <person name="Kuo A."/>
            <person name="Lindquist E."/>
            <person name="Lucas S."/>
            <person name="Pangilinan J."/>
            <person name="Polle J."/>
            <person name="Salamov A."/>
            <person name="Terry A."/>
            <person name="Yamada T."/>
            <person name="Dunigan D.D."/>
            <person name="Grigoriev I.V."/>
            <person name="Claverie J.M."/>
            <person name="Van Etten J.L."/>
        </authorList>
    </citation>
    <scope>NUCLEOTIDE SEQUENCE [LARGE SCALE GENOMIC DNA]</scope>
    <source>
        <strain evidence="7 8">NC64A</strain>
    </source>
</reference>
<dbReference type="Gene3D" id="6.10.140.2220">
    <property type="match status" value="1"/>
</dbReference>
<dbReference type="GO" id="GO:0008270">
    <property type="term" value="F:zinc ion binding"/>
    <property type="evidence" value="ECO:0007669"/>
    <property type="project" value="UniProtKB-KW"/>
</dbReference>
<evidence type="ECO:0000256" key="2">
    <source>
        <dbReference type="ARBA" id="ARBA00022771"/>
    </source>
</evidence>
<feature type="domain" description="MYND-type" evidence="6">
    <location>
        <begin position="437"/>
        <end position="484"/>
    </location>
</feature>
<evidence type="ECO:0000256" key="5">
    <source>
        <dbReference type="SAM" id="MobiDB-lite"/>
    </source>
</evidence>
<evidence type="ECO:0000256" key="1">
    <source>
        <dbReference type="ARBA" id="ARBA00022723"/>
    </source>
</evidence>
<name>E1ZL20_CHLVA</name>
<proteinExistence type="predicted"/>
<evidence type="ECO:0000313" key="8">
    <source>
        <dbReference type="Proteomes" id="UP000008141"/>
    </source>
</evidence>
<feature type="region of interest" description="Disordered" evidence="5">
    <location>
        <begin position="169"/>
        <end position="193"/>
    </location>
</feature>
<keyword evidence="3" id="KW-0862">Zinc</keyword>
<accession>E1ZL20</accession>
<gene>
    <name evidence="7" type="ORF">CHLNCDRAFT_136778</name>
</gene>
<dbReference type="RefSeq" id="XP_005845587.1">
    <property type="nucleotide sequence ID" value="XM_005845525.1"/>
</dbReference>
<dbReference type="AlphaFoldDB" id="E1ZL20"/>
<protein>
    <recommendedName>
        <fullName evidence="6">MYND-type domain-containing protein</fullName>
    </recommendedName>
</protein>
<dbReference type="InterPro" id="IPR002893">
    <property type="entry name" value="Znf_MYND"/>
</dbReference>
<dbReference type="Proteomes" id="UP000008141">
    <property type="component" value="Unassembled WGS sequence"/>
</dbReference>